<evidence type="ECO:0008006" key="3">
    <source>
        <dbReference type="Google" id="ProtNLM"/>
    </source>
</evidence>
<sequence length="57" mass="6488">MTYFNLGSFGRPLNNTSAEAQVWFDRGLVWQYGFNHEEAITCFERVLTLGSGLITKT</sequence>
<evidence type="ECO:0000313" key="2">
    <source>
        <dbReference type="Proteomes" id="UP000316030"/>
    </source>
</evidence>
<evidence type="ECO:0000313" key="1">
    <source>
        <dbReference type="EMBL" id="SMO90242.1"/>
    </source>
</evidence>
<gene>
    <name evidence="1" type="ORF">SAMN06265173_1232</name>
</gene>
<keyword evidence="2" id="KW-1185">Reference proteome</keyword>
<dbReference type="EMBL" id="FXTO01000023">
    <property type="protein sequence ID" value="SMO90242.1"/>
    <property type="molecule type" value="Genomic_DNA"/>
</dbReference>
<name>A0A521F228_9RHOB</name>
<dbReference type="AlphaFoldDB" id="A0A521F228"/>
<dbReference type="PANTHER" id="PTHR45588:SF1">
    <property type="entry name" value="WW DOMAIN-CONTAINING PROTEIN"/>
    <property type="match status" value="1"/>
</dbReference>
<dbReference type="PANTHER" id="PTHR45588">
    <property type="entry name" value="TPR DOMAIN-CONTAINING PROTEIN"/>
    <property type="match status" value="1"/>
</dbReference>
<dbReference type="OrthoDB" id="9778494at2"/>
<reference evidence="1 2" key="1">
    <citation type="submission" date="2017-05" db="EMBL/GenBank/DDBJ databases">
        <authorList>
            <person name="Varghese N."/>
            <person name="Submissions S."/>
        </authorList>
    </citation>
    <scope>NUCLEOTIDE SEQUENCE [LARGE SCALE GENOMIC DNA]</scope>
    <source>
        <strain evidence="1 2">DSM 29506</strain>
    </source>
</reference>
<accession>A0A521F228</accession>
<proteinExistence type="predicted"/>
<protein>
    <recommendedName>
        <fullName evidence="3">Tetratricopeptide repeat-containing protein</fullName>
    </recommendedName>
</protein>
<organism evidence="1 2">
    <name type="scientific">Thalassovita litoralis</name>
    <dbReference type="NCBI Taxonomy" id="1010611"/>
    <lineage>
        <taxon>Bacteria</taxon>
        <taxon>Pseudomonadati</taxon>
        <taxon>Pseudomonadota</taxon>
        <taxon>Alphaproteobacteria</taxon>
        <taxon>Rhodobacterales</taxon>
        <taxon>Roseobacteraceae</taxon>
        <taxon>Thalassovita</taxon>
    </lineage>
</organism>
<dbReference type="Proteomes" id="UP000316030">
    <property type="component" value="Unassembled WGS sequence"/>
</dbReference>